<proteinExistence type="predicted"/>
<evidence type="ECO:0000313" key="2">
    <source>
        <dbReference type="EMBL" id="KAJ1202818.1"/>
    </source>
</evidence>
<dbReference type="EMBL" id="JANPWB010000003">
    <property type="protein sequence ID" value="KAJ1202818.1"/>
    <property type="molecule type" value="Genomic_DNA"/>
</dbReference>
<evidence type="ECO:0000313" key="3">
    <source>
        <dbReference type="Proteomes" id="UP001066276"/>
    </source>
</evidence>
<dbReference type="Proteomes" id="UP001066276">
    <property type="component" value="Chromosome 2_1"/>
</dbReference>
<comment type="caution">
    <text evidence="2">The sequence shown here is derived from an EMBL/GenBank/DDBJ whole genome shotgun (WGS) entry which is preliminary data.</text>
</comment>
<evidence type="ECO:0000256" key="1">
    <source>
        <dbReference type="SAM" id="MobiDB-lite"/>
    </source>
</evidence>
<reference evidence="2" key="1">
    <citation type="journal article" date="2022" name="bioRxiv">
        <title>Sequencing and chromosome-scale assembly of the giantPleurodeles waltlgenome.</title>
        <authorList>
            <person name="Brown T."/>
            <person name="Elewa A."/>
            <person name="Iarovenko S."/>
            <person name="Subramanian E."/>
            <person name="Araus A.J."/>
            <person name="Petzold A."/>
            <person name="Susuki M."/>
            <person name="Suzuki K.-i.T."/>
            <person name="Hayashi T."/>
            <person name="Toyoda A."/>
            <person name="Oliveira C."/>
            <person name="Osipova E."/>
            <person name="Leigh N.D."/>
            <person name="Simon A."/>
            <person name="Yun M.H."/>
        </authorList>
    </citation>
    <scope>NUCLEOTIDE SEQUENCE</scope>
    <source>
        <strain evidence="2">20211129_DDA</strain>
        <tissue evidence="2">Liver</tissue>
    </source>
</reference>
<name>A0AAV7VME2_PLEWA</name>
<organism evidence="2 3">
    <name type="scientific">Pleurodeles waltl</name>
    <name type="common">Iberian ribbed newt</name>
    <dbReference type="NCBI Taxonomy" id="8319"/>
    <lineage>
        <taxon>Eukaryota</taxon>
        <taxon>Metazoa</taxon>
        <taxon>Chordata</taxon>
        <taxon>Craniata</taxon>
        <taxon>Vertebrata</taxon>
        <taxon>Euteleostomi</taxon>
        <taxon>Amphibia</taxon>
        <taxon>Batrachia</taxon>
        <taxon>Caudata</taxon>
        <taxon>Salamandroidea</taxon>
        <taxon>Salamandridae</taxon>
        <taxon>Pleurodelinae</taxon>
        <taxon>Pleurodeles</taxon>
    </lineage>
</organism>
<sequence length="70" mass="7929">CACPIQHGRFWRHSEIRQEELFWQPRGGFYFQNCLGDGTAPETAFLSSRESRRPAGRGLAEAPAPPSPWI</sequence>
<dbReference type="AlphaFoldDB" id="A0AAV7VME2"/>
<keyword evidence="3" id="KW-1185">Reference proteome</keyword>
<gene>
    <name evidence="2" type="ORF">NDU88_006613</name>
</gene>
<feature type="non-terminal residue" evidence="2">
    <location>
        <position position="70"/>
    </location>
</feature>
<protein>
    <submittedName>
        <fullName evidence="2">Uncharacterized protein</fullName>
    </submittedName>
</protein>
<feature type="non-terminal residue" evidence="2">
    <location>
        <position position="1"/>
    </location>
</feature>
<feature type="region of interest" description="Disordered" evidence="1">
    <location>
        <begin position="43"/>
        <end position="70"/>
    </location>
</feature>
<accession>A0AAV7VME2</accession>